<evidence type="ECO:0000313" key="2">
    <source>
        <dbReference type="EMBL" id="KAJ7335356.1"/>
    </source>
</evidence>
<accession>A0A9Q1B4L8</accession>
<sequence>MQKGVTDEEKKDGKEEECKGLMTDVVVEGMWMYDKELDEWDEVIWQEEEELVRGVWDTGIQTGDDSWKMIEGKQWKEREMTSCGTHEDCKVLRNDKPTLQRAEGYLDYLDCDSLLMPLARQPSHPMSTNLSDIVQALRKQLATLQNGAPSTTLSALPLPLAILFLRKPKGAMGFSQPTAPLLDVSRFLCDRTKPGRNPVGHLSPLRRACRSLGQALQNSSAIPSSCHGEGTGYAPQPPPAAPSPFTPEGFLLLPVTELWVSIPACHWYPSLILGTPYHLDTIAPASLTQKPTREFLVLKLPLLGKGRESPMPRGEPAFQVLPGRTLELEKLTSPSHLSK</sequence>
<proteinExistence type="predicted"/>
<name>A0A9Q1B4L8_9SAUR</name>
<keyword evidence="3" id="KW-1185">Reference proteome</keyword>
<dbReference type="Proteomes" id="UP001142489">
    <property type="component" value="Unassembled WGS sequence"/>
</dbReference>
<organism evidence="2 3">
    <name type="scientific">Phrynocephalus forsythii</name>
    <dbReference type="NCBI Taxonomy" id="171643"/>
    <lineage>
        <taxon>Eukaryota</taxon>
        <taxon>Metazoa</taxon>
        <taxon>Chordata</taxon>
        <taxon>Craniata</taxon>
        <taxon>Vertebrata</taxon>
        <taxon>Euteleostomi</taxon>
        <taxon>Lepidosauria</taxon>
        <taxon>Squamata</taxon>
        <taxon>Bifurcata</taxon>
        <taxon>Unidentata</taxon>
        <taxon>Episquamata</taxon>
        <taxon>Toxicofera</taxon>
        <taxon>Iguania</taxon>
        <taxon>Acrodonta</taxon>
        <taxon>Agamidae</taxon>
        <taxon>Agaminae</taxon>
        <taxon>Phrynocephalus</taxon>
    </lineage>
</organism>
<dbReference type="EMBL" id="JAPFRF010000004">
    <property type="protein sequence ID" value="KAJ7335356.1"/>
    <property type="molecule type" value="Genomic_DNA"/>
</dbReference>
<evidence type="ECO:0000313" key="3">
    <source>
        <dbReference type="Proteomes" id="UP001142489"/>
    </source>
</evidence>
<evidence type="ECO:0000256" key="1">
    <source>
        <dbReference type="SAM" id="MobiDB-lite"/>
    </source>
</evidence>
<comment type="caution">
    <text evidence="2">The sequence shown here is derived from an EMBL/GenBank/DDBJ whole genome shotgun (WGS) entry which is preliminary data.</text>
</comment>
<reference evidence="2" key="1">
    <citation type="journal article" date="2023" name="DNA Res.">
        <title>Chromosome-level genome assembly of Phrynocephalus forsythii using third-generation DNA sequencing and Hi-C analysis.</title>
        <authorList>
            <person name="Qi Y."/>
            <person name="Zhao W."/>
            <person name="Zhao Y."/>
            <person name="Niu C."/>
            <person name="Cao S."/>
            <person name="Zhang Y."/>
        </authorList>
    </citation>
    <scope>NUCLEOTIDE SEQUENCE</scope>
    <source>
        <tissue evidence="2">Muscle</tissue>
    </source>
</reference>
<protein>
    <submittedName>
        <fullName evidence="2">Uncharacterized protein</fullName>
    </submittedName>
</protein>
<gene>
    <name evidence="2" type="ORF">JRQ81_013297</name>
</gene>
<dbReference type="AlphaFoldDB" id="A0A9Q1B4L8"/>
<feature type="region of interest" description="Disordered" evidence="1">
    <location>
        <begin position="220"/>
        <end position="241"/>
    </location>
</feature>